<proteinExistence type="predicted"/>
<protein>
    <submittedName>
        <fullName evidence="3">Dienelactone hydrolase</fullName>
    </submittedName>
</protein>
<gene>
    <name evidence="3" type="ORF">C7453_1032</name>
</gene>
<feature type="domain" description="Dienelactone hydrolase" evidence="2">
    <location>
        <begin position="48"/>
        <end position="268"/>
    </location>
</feature>
<dbReference type="EMBL" id="QQAW01000003">
    <property type="protein sequence ID" value="RDI38543.1"/>
    <property type="molecule type" value="Genomic_DNA"/>
</dbReference>
<comment type="caution">
    <text evidence="3">The sequence shown here is derived from an EMBL/GenBank/DDBJ whole genome shotgun (WGS) entry which is preliminary data.</text>
</comment>
<accession>A0A370G960</accession>
<dbReference type="Proteomes" id="UP000254958">
    <property type="component" value="Unassembled WGS sequence"/>
</dbReference>
<evidence type="ECO:0000256" key="1">
    <source>
        <dbReference type="SAM" id="SignalP"/>
    </source>
</evidence>
<dbReference type="SUPFAM" id="SSF53474">
    <property type="entry name" value="alpha/beta-Hydrolases"/>
    <property type="match status" value="1"/>
</dbReference>
<dbReference type="Gene3D" id="3.40.50.1820">
    <property type="entry name" value="alpha/beta hydrolase"/>
    <property type="match status" value="1"/>
</dbReference>
<feature type="signal peptide" evidence="1">
    <location>
        <begin position="1"/>
        <end position="30"/>
    </location>
</feature>
<name>A0A370G960_GLULI</name>
<dbReference type="GO" id="GO:0016787">
    <property type="term" value="F:hydrolase activity"/>
    <property type="evidence" value="ECO:0007669"/>
    <property type="project" value="UniProtKB-KW"/>
</dbReference>
<dbReference type="AlphaFoldDB" id="A0A370G960"/>
<keyword evidence="1" id="KW-0732">Signal</keyword>
<feature type="chain" id="PRO_5016785637" evidence="1">
    <location>
        <begin position="31"/>
        <end position="274"/>
    </location>
</feature>
<dbReference type="Pfam" id="PF01738">
    <property type="entry name" value="DLH"/>
    <property type="match status" value="1"/>
</dbReference>
<evidence type="ECO:0000313" key="4">
    <source>
        <dbReference type="Proteomes" id="UP000254958"/>
    </source>
</evidence>
<dbReference type="RefSeq" id="WP_245948881.1">
    <property type="nucleotide sequence ID" value="NZ_BJMI01000005.1"/>
</dbReference>
<reference evidence="3 4" key="1">
    <citation type="submission" date="2018-07" db="EMBL/GenBank/DDBJ databases">
        <title>Genomic Encyclopedia of Type Strains, Phase IV (KMG-IV): sequencing the most valuable type-strain genomes for metagenomic binning, comparative biology and taxonomic classification.</title>
        <authorList>
            <person name="Goeker M."/>
        </authorList>
    </citation>
    <scope>NUCLEOTIDE SEQUENCE [LARGE SCALE GENOMIC DNA]</scope>
    <source>
        <strain evidence="3 4">DSM 5603</strain>
    </source>
</reference>
<dbReference type="InterPro" id="IPR029058">
    <property type="entry name" value="AB_hydrolase_fold"/>
</dbReference>
<dbReference type="PANTHER" id="PTHR22946">
    <property type="entry name" value="DIENELACTONE HYDROLASE DOMAIN-CONTAINING PROTEIN-RELATED"/>
    <property type="match status" value="1"/>
</dbReference>
<organism evidence="3 4">
    <name type="scientific">Gluconacetobacter liquefaciens</name>
    <name type="common">Acetobacter liquefaciens</name>
    <dbReference type="NCBI Taxonomy" id="89584"/>
    <lineage>
        <taxon>Bacteria</taxon>
        <taxon>Pseudomonadati</taxon>
        <taxon>Pseudomonadota</taxon>
        <taxon>Alphaproteobacteria</taxon>
        <taxon>Acetobacterales</taxon>
        <taxon>Acetobacteraceae</taxon>
        <taxon>Gluconacetobacter</taxon>
    </lineage>
</organism>
<evidence type="ECO:0000313" key="3">
    <source>
        <dbReference type="EMBL" id="RDI38543.1"/>
    </source>
</evidence>
<keyword evidence="4" id="KW-1185">Reference proteome</keyword>
<keyword evidence="3" id="KW-0378">Hydrolase</keyword>
<dbReference type="InterPro" id="IPR002925">
    <property type="entry name" value="Dienelactn_hydro"/>
</dbReference>
<dbReference type="InterPro" id="IPR050261">
    <property type="entry name" value="FrsA_esterase"/>
</dbReference>
<dbReference type="PANTHER" id="PTHR22946:SF4">
    <property type="entry name" value="ESTERASE FRSA"/>
    <property type="match status" value="1"/>
</dbReference>
<sequence length="274" mass="29324">MSDKMRFLRLACSFCLASALWLAGQDPAFARMVTRPVSWTQDGVRFDSVLVYDDSVSGHRPGLVMVPNWHGVNAIAIDKARMIAGHRYVILLTDVYGASVRPADDAQAQAAVKPLMADRALLRGRMARALAELRAQAASAPIDLSRLAAIGFCFGGTAVLDLARSGADLGAVVSFHGDLATDDPALARGIRASVLVMNGADDQWTMPDVPAFLREMGQTPTAWQFVAIGHAVHCFTETEATTPNGPCRYDAGAAEQSYALMRGWLATHLAGAPR</sequence>
<evidence type="ECO:0000259" key="2">
    <source>
        <dbReference type="Pfam" id="PF01738"/>
    </source>
</evidence>